<dbReference type="PANTHER" id="PTHR30461:SF26">
    <property type="entry name" value="RESOLVASE HOMOLOG YNEB"/>
    <property type="match status" value="1"/>
</dbReference>
<evidence type="ECO:0000313" key="3">
    <source>
        <dbReference type="EMBL" id="MFC0474634.1"/>
    </source>
</evidence>
<dbReference type="Gene3D" id="3.40.50.1390">
    <property type="entry name" value="Resolvase, N-terminal catalytic domain"/>
    <property type="match status" value="1"/>
</dbReference>
<feature type="domain" description="Resolvase/invertase-type recombinase catalytic" evidence="2">
    <location>
        <begin position="2"/>
        <end position="147"/>
    </location>
</feature>
<sequence>MKAIIYCRVSTEKESQYSSLKRQEEELLKLSKQHDMEVVEVIKEQASGYDFDREGILLLLSRLKNEKVDAVLIQDETRLGRGNAKIALLHCILKDNIKLFSVSHNGELQLSESDSMVLQIVSMVEEYQRKLHNSKIKRGMNRAVQNGYRPEKNLKNNGVHAGRERIEVPITEIVRLRDNDLTFSEIAATLRGFGYEISKATVNRRYLEYIEEEKHLKNISPNANKS</sequence>
<dbReference type="EMBL" id="JBHLUU010000016">
    <property type="protein sequence ID" value="MFC0474634.1"/>
    <property type="molecule type" value="Genomic_DNA"/>
</dbReference>
<dbReference type="Pfam" id="PF00239">
    <property type="entry name" value="Resolvase"/>
    <property type="match status" value="1"/>
</dbReference>
<evidence type="ECO:0000313" key="4">
    <source>
        <dbReference type="Proteomes" id="UP001589738"/>
    </source>
</evidence>
<keyword evidence="4" id="KW-1185">Reference proteome</keyword>
<comment type="similarity">
    <text evidence="1">Belongs to the site-specific recombinase resolvase family.</text>
</comment>
<organism evidence="3 4">
    <name type="scientific">Robertmurraya beringensis</name>
    <dbReference type="NCBI Taxonomy" id="641660"/>
    <lineage>
        <taxon>Bacteria</taxon>
        <taxon>Bacillati</taxon>
        <taxon>Bacillota</taxon>
        <taxon>Bacilli</taxon>
        <taxon>Bacillales</taxon>
        <taxon>Bacillaceae</taxon>
        <taxon>Robertmurraya</taxon>
    </lineage>
</organism>
<comment type="caution">
    <text evidence="3">The sequence shown here is derived from an EMBL/GenBank/DDBJ whole genome shotgun (WGS) entry which is preliminary data.</text>
</comment>
<dbReference type="Proteomes" id="UP001589738">
    <property type="component" value="Unassembled WGS sequence"/>
</dbReference>
<gene>
    <name evidence="3" type="ORF">ACFFHF_04910</name>
</gene>
<proteinExistence type="inferred from homology"/>
<name>A0ABV6KMU8_9BACI</name>
<dbReference type="RefSeq" id="WP_160545517.1">
    <property type="nucleotide sequence ID" value="NZ_JBHLUU010000016.1"/>
</dbReference>
<dbReference type="InterPro" id="IPR036162">
    <property type="entry name" value="Resolvase-like_N_sf"/>
</dbReference>
<dbReference type="SMART" id="SM00857">
    <property type="entry name" value="Resolvase"/>
    <property type="match status" value="1"/>
</dbReference>
<dbReference type="PANTHER" id="PTHR30461">
    <property type="entry name" value="DNA-INVERTASE FROM LAMBDOID PROPHAGE"/>
    <property type="match status" value="1"/>
</dbReference>
<dbReference type="PROSITE" id="PS51736">
    <property type="entry name" value="RECOMBINASES_3"/>
    <property type="match status" value="1"/>
</dbReference>
<dbReference type="InterPro" id="IPR050639">
    <property type="entry name" value="SSR_resolvase"/>
</dbReference>
<dbReference type="CDD" id="cd00338">
    <property type="entry name" value="Ser_Recombinase"/>
    <property type="match status" value="1"/>
</dbReference>
<accession>A0ABV6KMU8</accession>
<dbReference type="InterPro" id="IPR006119">
    <property type="entry name" value="Resolv_N"/>
</dbReference>
<protein>
    <submittedName>
        <fullName evidence="3">Recombinase family protein</fullName>
    </submittedName>
</protein>
<reference evidence="3 4" key="1">
    <citation type="submission" date="2024-09" db="EMBL/GenBank/DDBJ databases">
        <authorList>
            <person name="Sun Q."/>
            <person name="Mori K."/>
        </authorList>
    </citation>
    <scope>NUCLEOTIDE SEQUENCE [LARGE SCALE GENOMIC DNA]</scope>
    <source>
        <strain evidence="3 4">CGMCC 1.9126</strain>
    </source>
</reference>
<evidence type="ECO:0000259" key="2">
    <source>
        <dbReference type="PROSITE" id="PS51736"/>
    </source>
</evidence>
<evidence type="ECO:0000256" key="1">
    <source>
        <dbReference type="ARBA" id="ARBA00009913"/>
    </source>
</evidence>
<dbReference type="SUPFAM" id="SSF53041">
    <property type="entry name" value="Resolvase-like"/>
    <property type="match status" value="1"/>
</dbReference>